<comment type="caution">
    <text evidence="2">The sequence shown here is derived from an EMBL/GenBank/DDBJ whole genome shotgun (WGS) entry which is preliminary data.</text>
</comment>
<organism evidence="2 3">
    <name type="scientific">Tardiphaga robiniae</name>
    <dbReference type="NCBI Taxonomy" id="943830"/>
    <lineage>
        <taxon>Bacteria</taxon>
        <taxon>Pseudomonadati</taxon>
        <taxon>Pseudomonadota</taxon>
        <taxon>Alphaproteobacteria</taxon>
        <taxon>Hyphomicrobiales</taxon>
        <taxon>Nitrobacteraceae</taxon>
        <taxon>Tardiphaga</taxon>
    </lineage>
</organism>
<feature type="domain" description="Beta-lactamase-related" evidence="1">
    <location>
        <begin position="15"/>
        <end position="272"/>
    </location>
</feature>
<dbReference type="PANTHER" id="PTHR46825">
    <property type="entry name" value="D-ALANYL-D-ALANINE-CARBOXYPEPTIDASE/ENDOPEPTIDASE AMPH"/>
    <property type="match status" value="1"/>
</dbReference>
<evidence type="ECO:0000313" key="2">
    <source>
        <dbReference type="EMBL" id="KZD23067.1"/>
    </source>
</evidence>
<proteinExistence type="predicted"/>
<evidence type="ECO:0000259" key="1">
    <source>
        <dbReference type="Pfam" id="PF00144"/>
    </source>
</evidence>
<dbReference type="SUPFAM" id="SSF56601">
    <property type="entry name" value="beta-lactamase/transpeptidase-like"/>
    <property type="match status" value="1"/>
</dbReference>
<dbReference type="OrthoDB" id="9808046at2"/>
<dbReference type="InterPro" id="IPR050491">
    <property type="entry name" value="AmpC-like"/>
</dbReference>
<dbReference type="Pfam" id="PF00144">
    <property type="entry name" value="Beta-lactamase"/>
    <property type="match status" value="1"/>
</dbReference>
<gene>
    <name evidence="2" type="ORF">A4A58_06600</name>
</gene>
<keyword evidence="3" id="KW-1185">Reference proteome</keyword>
<dbReference type="STRING" id="943830.A4A58_06600"/>
<dbReference type="PANTHER" id="PTHR46825:SF7">
    <property type="entry name" value="D-ALANYL-D-ALANINE CARBOXYPEPTIDASE"/>
    <property type="match status" value="1"/>
</dbReference>
<dbReference type="InterPro" id="IPR012338">
    <property type="entry name" value="Beta-lactam/transpept-like"/>
</dbReference>
<dbReference type="RefSeq" id="WP_068733082.1">
    <property type="nucleotide sequence ID" value="NZ_LVYV01000012.1"/>
</dbReference>
<reference evidence="2 3" key="1">
    <citation type="submission" date="2016-03" db="EMBL/GenBank/DDBJ databases">
        <title>Microsymbionts genomes from the relict species Vavilovia formosa (Stev.) Fed.</title>
        <authorList>
            <person name="Kopat V."/>
            <person name="Chirak E."/>
            <person name="Kimeklis A."/>
            <person name="Andronov E."/>
        </authorList>
    </citation>
    <scope>NUCLEOTIDE SEQUENCE [LARGE SCALE GENOMIC DNA]</scope>
    <source>
        <strain evidence="2 3">Vaf07</strain>
    </source>
</reference>
<dbReference type="Proteomes" id="UP000076574">
    <property type="component" value="Unassembled WGS sequence"/>
</dbReference>
<dbReference type="InterPro" id="IPR001466">
    <property type="entry name" value="Beta-lactam-related"/>
</dbReference>
<name>A0A165RSX3_9BRAD</name>
<protein>
    <recommendedName>
        <fullName evidence="1">Beta-lactamase-related domain-containing protein</fullName>
    </recommendedName>
</protein>
<sequence>MKHVIRPGSADISDNADVVVPWWSFTKTLIAATALTMVRDGQLALDDALPGESFTLRQLLQHRAGLADYGSVTAYHAAVAAGEDAWPVDRLLQSVAALHAGIEPGSFAYSNVGYLLVRQHLEQMSGLTLDVVMRRRLFEPLGVVGPCIAGQRSDLADVRMGDVQSYDPRWVYHGLAVGTLRDAAMLLHRLMTTDLLPVGLRDEMCHGIAVGDPGTGRPWQHAAYGLGVMAGTTASNLSVVGHTGGGPGSGIAVYHCPEHAQATVAVFATGGTAGNIEADAFKLGL</sequence>
<dbReference type="EMBL" id="LVYV01000012">
    <property type="protein sequence ID" value="KZD23067.1"/>
    <property type="molecule type" value="Genomic_DNA"/>
</dbReference>
<evidence type="ECO:0000313" key="3">
    <source>
        <dbReference type="Proteomes" id="UP000076574"/>
    </source>
</evidence>
<dbReference type="Gene3D" id="3.40.710.10">
    <property type="entry name" value="DD-peptidase/beta-lactamase superfamily"/>
    <property type="match status" value="1"/>
</dbReference>
<dbReference type="AlphaFoldDB" id="A0A165RSX3"/>
<accession>A0A165RSX3</accession>